<name>A0A918RRQ1_9ACTN</name>
<proteinExistence type="predicted"/>
<evidence type="ECO:0000313" key="3">
    <source>
        <dbReference type="Proteomes" id="UP000623010"/>
    </source>
</evidence>
<feature type="region of interest" description="Disordered" evidence="1">
    <location>
        <begin position="1"/>
        <end position="64"/>
    </location>
</feature>
<reference evidence="2" key="1">
    <citation type="journal article" date="2014" name="Int. J. Syst. Evol. Microbiol.">
        <title>Complete genome sequence of Corynebacterium casei LMG S-19264T (=DSM 44701T), isolated from a smear-ripened cheese.</title>
        <authorList>
            <consortium name="US DOE Joint Genome Institute (JGI-PGF)"/>
            <person name="Walter F."/>
            <person name="Albersmeier A."/>
            <person name="Kalinowski J."/>
            <person name="Ruckert C."/>
        </authorList>
    </citation>
    <scope>NUCLEOTIDE SEQUENCE</scope>
    <source>
        <strain evidence="2">JCM 5016</strain>
    </source>
</reference>
<evidence type="ECO:0000313" key="2">
    <source>
        <dbReference type="EMBL" id="GHA09708.1"/>
    </source>
</evidence>
<feature type="compositionally biased region" description="Low complexity" evidence="1">
    <location>
        <begin position="30"/>
        <end position="43"/>
    </location>
</feature>
<comment type="caution">
    <text evidence="2">The sequence shown here is derived from an EMBL/GenBank/DDBJ whole genome shotgun (WGS) entry which is preliminary data.</text>
</comment>
<feature type="compositionally biased region" description="Basic residues" evidence="1">
    <location>
        <begin position="44"/>
        <end position="64"/>
    </location>
</feature>
<evidence type="ECO:0000256" key="1">
    <source>
        <dbReference type="SAM" id="MobiDB-lite"/>
    </source>
</evidence>
<gene>
    <name evidence="2" type="ORF">GCM10010389_56060</name>
</gene>
<accession>A0A918RRQ1</accession>
<organism evidence="2 3">
    <name type="scientific">Streptomyces echinoruber</name>
    <dbReference type="NCBI Taxonomy" id="68898"/>
    <lineage>
        <taxon>Bacteria</taxon>
        <taxon>Bacillati</taxon>
        <taxon>Actinomycetota</taxon>
        <taxon>Actinomycetes</taxon>
        <taxon>Kitasatosporales</taxon>
        <taxon>Streptomycetaceae</taxon>
        <taxon>Streptomyces</taxon>
    </lineage>
</organism>
<dbReference type="EMBL" id="BMWH01000030">
    <property type="protein sequence ID" value="GHA09708.1"/>
    <property type="molecule type" value="Genomic_DNA"/>
</dbReference>
<sequence>MSGTNPAHGSVRSYEGGSYEGGSYEGGSYEGCSYDGSPRPHGGPARRPRPAARRSRPATRRPRPVVRLHAIRSRRAAAVVPVRHRPAKLAAYGERGRLRAVAR</sequence>
<protein>
    <submittedName>
        <fullName evidence="2">Uncharacterized protein</fullName>
    </submittedName>
</protein>
<dbReference type="AlphaFoldDB" id="A0A918RRQ1"/>
<keyword evidence="3" id="KW-1185">Reference proteome</keyword>
<reference evidence="2" key="2">
    <citation type="submission" date="2020-09" db="EMBL/GenBank/DDBJ databases">
        <authorList>
            <person name="Sun Q."/>
            <person name="Ohkuma M."/>
        </authorList>
    </citation>
    <scope>NUCLEOTIDE SEQUENCE</scope>
    <source>
        <strain evidence="2">JCM 5016</strain>
    </source>
</reference>
<feature type="compositionally biased region" description="Gly residues" evidence="1">
    <location>
        <begin position="18"/>
        <end position="29"/>
    </location>
</feature>
<dbReference type="Proteomes" id="UP000623010">
    <property type="component" value="Unassembled WGS sequence"/>
</dbReference>